<dbReference type="AlphaFoldDB" id="A0A0N9NGY7"/>
<evidence type="ECO:0008006" key="4">
    <source>
        <dbReference type="Google" id="ProtNLM"/>
    </source>
</evidence>
<organism evidence="2 3">
    <name type="scientific">Gordonia phthalatica</name>
    <dbReference type="NCBI Taxonomy" id="1136941"/>
    <lineage>
        <taxon>Bacteria</taxon>
        <taxon>Bacillati</taxon>
        <taxon>Actinomycetota</taxon>
        <taxon>Actinomycetes</taxon>
        <taxon>Mycobacteriales</taxon>
        <taxon>Gordoniaceae</taxon>
        <taxon>Gordonia</taxon>
    </lineage>
</organism>
<evidence type="ECO:0000256" key="1">
    <source>
        <dbReference type="SAM" id="Phobius"/>
    </source>
</evidence>
<feature type="transmembrane region" description="Helical" evidence="1">
    <location>
        <begin position="21"/>
        <end position="39"/>
    </location>
</feature>
<evidence type="ECO:0000313" key="3">
    <source>
        <dbReference type="Proteomes" id="UP000063789"/>
    </source>
</evidence>
<accession>A0A0N9NGY7</accession>
<feature type="transmembrane region" description="Helical" evidence="1">
    <location>
        <begin position="51"/>
        <end position="68"/>
    </location>
</feature>
<name>A0A0N9NGY7_9ACTN</name>
<keyword evidence="1" id="KW-0812">Transmembrane</keyword>
<dbReference type="Proteomes" id="UP000063789">
    <property type="component" value="Chromosome"/>
</dbReference>
<evidence type="ECO:0000313" key="2">
    <source>
        <dbReference type="EMBL" id="ALG84662.1"/>
    </source>
</evidence>
<dbReference type="PATRIC" id="fig|1136941.3.peg.1902"/>
<dbReference type="InterPro" id="IPR021443">
    <property type="entry name" value="DUF3093"/>
</dbReference>
<dbReference type="OrthoDB" id="3217020at2"/>
<reference evidence="3" key="1">
    <citation type="submission" date="2015-06" db="EMBL/GenBank/DDBJ databases">
        <title>Complete genome sequence and metabolic analysis of phthalate degradation pathway in Gordonia sp. QH-11.</title>
        <authorList>
            <person name="Jin D."/>
            <person name="Kong X."/>
            <person name="Bai Z."/>
        </authorList>
    </citation>
    <scope>NUCLEOTIDE SEQUENCE [LARGE SCALE GENOMIC DNA]</scope>
    <source>
        <strain evidence="3">QH-11</strain>
    </source>
</reference>
<keyword evidence="1" id="KW-0472">Membrane</keyword>
<dbReference type="KEGG" id="goq:ACH46_09330"/>
<keyword evidence="1" id="KW-1133">Transmembrane helix</keyword>
<keyword evidence="3" id="KW-1185">Reference proteome</keyword>
<sequence>MTQAAPQPSSSSRPDRFHERLTVPWWWWIASLVVVGLLGYEVNLAAYRQTWSYGAYPVLALLLGWLLYSMGRTPLRVDADGDLHAGKATLPADVISRGAVIAASQRSAAMGRQLDPAAYVIHRAWVKTMVLVVLDDPDDPTPYWLLSTRHPEQVLAALGLGDAGRDAETKNAAQS</sequence>
<dbReference type="EMBL" id="CP011853">
    <property type="protein sequence ID" value="ALG84662.1"/>
    <property type="molecule type" value="Genomic_DNA"/>
</dbReference>
<dbReference type="RefSeq" id="WP_062392658.1">
    <property type="nucleotide sequence ID" value="NZ_CP011853.1"/>
</dbReference>
<protein>
    <recommendedName>
        <fullName evidence="4">Alanine rich transmembrane protein</fullName>
    </recommendedName>
</protein>
<dbReference type="STRING" id="1136941.ACH46_09330"/>
<proteinExistence type="predicted"/>
<gene>
    <name evidence="2" type="ORF">ACH46_09330</name>
</gene>
<reference evidence="2 3" key="2">
    <citation type="journal article" date="2017" name="Int. J. Syst. Evol. Microbiol.">
        <title>Gordonia phthalatica sp. nov., a di-n-butyl phthalate-degrading bacterium isolated from activated sludge.</title>
        <authorList>
            <person name="Jin D."/>
            <person name="Kong X."/>
            <person name="Jia M."/>
            <person name="Yu X."/>
            <person name="Wang X."/>
            <person name="Zhuang X."/>
            <person name="Deng Y."/>
            <person name="Bai Z."/>
        </authorList>
    </citation>
    <scope>NUCLEOTIDE SEQUENCE [LARGE SCALE GENOMIC DNA]</scope>
    <source>
        <strain evidence="2 3">QH-11</strain>
    </source>
</reference>
<dbReference type="Pfam" id="PF11292">
    <property type="entry name" value="DUF3093"/>
    <property type="match status" value="1"/>
</dbReference>